<sequence>MKKSQLMTVCRLLQDSPPAGSDHGALGAASTAGGEGEAPVDLREEGANMLRLVQSQQEAQTLLATSSRQAQVVLGQF</sequence>
<dbReference type="AlphaFoldDB" id="A0A6V8MUE0"/>
<protein>
    <submittedName>
        <fullName evidence="2">Uncharacterized protein</fullName>
    </submittedName>
</protein>
<evidence type="ECO:0000256" key="1">
    <source>
        <dbReference type="SAM" id="MobiDB-lite"/>
    </source>
</evidence>
<dbReference type="Proteomes" id="UP000568888">
    <property type="component" value="Unassembled WGS sequence"/>
</dbReference>
<reference evidence="3" key="1">
    <citation type="submission" date="2020-06" db="EMBL/GenBank/DDBJ databases">
        <title>Draft genomic sequecing of Geomonas sp. Red736.</title>
        <authorList>
            <person name="Itoh H."/>
            <person name="Xu Z.X."/>
            <person name="Ushijima N."/>
            <person name="Masuda Y."/>
            <person name="Shiratori Y."/>
            <person name="Senoo K."/>
        </authorList>
    </citation>
    <scope>NUCLEOTIDE SEQUENCE [LARGE SCALE GENOMIC DNA]</scope>
    <source>
        <strain evidence="3">Red736</strain>
    </source>
</reference>
<gene>
    <name evidence="2" type="ORF">GMPD_16390</name>
</gene>
<proteinExistence type="predicted"/>
<dbReference type="RefSeq" id="WP_183346559.1">
    <property type="nucleotide sequence ID" value="NZ_BLXY01000002.1"/>
</dbReference>
<evidence type="ECO:0000313" key="2">
    <source>
        <dbReference type="EMBL" id="GFO63720.1"/>
    </source>
</evidence>
<comment type="caution">
    <text evidence="2">The sequence shown here is derived from an EMBL/GenBank/DDBJ whole genome shotgun (WGS) entry which is preliminary data.</text>
</comment>
<name>A0A6V8MUE0_9BACT</name>
<feature type="region of interest" description="Disordered" evidence="1">
    <location>
        <begin position="14"/>
        <end position="41"/>
    </location>
</feature>
<organism evidence="2 3">
    <name type="scientific">Geomonas paludis</name>
    <dbReference type="NCBI Taxonomy" id="2740185"/>
    <lineage>
        <taxon>Bacteria</taxon>
        <taxon>Pseudomonadati</taxon>
        <taxon>Thermodesulfobacteriota</taxon>
        <taxon>Desulfuromonadia</taxon>
        <taxon>Geobacterales</taxon>
        <taxon>Geobacteraceae</taxon>
        <taxon>Geomonas</taxon>
    </lineage>
</organism>
<dbReference type="EMBL" id="BLXY01000002">
    <property type="protein sequence ID" value="GFO63720.1"/>
    <property type="molecule type" value="Genomic_DNA"/>
</dbReference>
<evidence type="ECO:0000313" key="3">
    <source>
        <dbReference type="Proteomes" id="UP000568888"/>
    </source>
</evidence>
<accession>A0A6V8MUE0</accession>